<sequence length="166" mass="17366">SASSSSSSSSSSTPLAILTTSLSISTSASYTLTATPVTVASGTCLHPDTSMVPTTTVIGTPPTQTAVNPQALHCGLHGLPVGDYFLARFVQDEEATPLTVVTCFKYCTGIYGIDMGCESYEFYPELGTDAPRCDLFGGSVAQSLDSINPYVPNIWYDLGCGMPKLT</sequence>
<evidence type="ECO:0000313" key="2">
    <source>
        <dbReference type="Proteomes" id="UP000469558"/>
    </source>
</evidence>
<comment type="caution">
    <text evidence="1">The sequence shown here is derived from an EMBL/GenBank/DDBJ whole genome shotgun (WGS) entry which is preliminary data.</text>
</comment>
<organism evidence="1 2">
    <name type="scientific">Lachnellula suecica</name>
    <dbReference type="NCBI Taxonomy" id="602035"/>
    <lineage>
        <taxon>Eukaryota</taxon>
        <taxon>Fungi</taxon>
        <taxon>Dikarya</taxon>
        <taxon>Ascomycota</taxon>
        <taxon>Pezizomycotina</taxon>
        <taxon>Leotiomycetes</taxon>
        <taxon>Helotiales</taxon>
        <taxon>Lachnaceae</taxon>
        <taxon>Lachnellula</taxon>
    </lineage>
</organism>
<dbReference type="AlphaFoldDB" id="A0A8T9BT03"/>
<dbReference type="EMBL" id="QGMK01002420">
    <property type="protein sequence ID" value="TVY58790.1"/>
    <property type="molecule type" value="Genomic_DNA"/>
</dbReference>
<feature type="non-terminal residue" evidence="1">
    <location>
        <position position="166"/>
    </location>
</feature>
<keyword evidence="2" id="KW-1185">Reference proteome</keyword>
<reference evidence="1 2" key="1">
    <citation type="submission" date="2018-05" db="EMBL/GenBank/DDBJ databases">
        <title>Genome sequencing and assembly of the regulated plant pathogen Lachnellula willkommii and related sister species for the development of diagnostic species identification markers.</title>
        <authorList>
            <person name="Giroux E."/>
            <person name="Bilodeau G."/>
        </authorList>
    </citation>
    <scope>NUCLEOTIDE SEQUENCE [LARGE SCALE GENOMIC DNA]</scope>
    <source>
        <strain evidence="1 2">CBS 268.59</strain>
    </source>
</reference>
<dbReference type="Proteomes" id="UP000469558">
    <property type="component" value="Unassembled WGS sequence"/>
</dbReference>
<accession>A0A8T9BT03</accession>
<name>A0A8T9BT03_9HELO</name>
<dbReference type="OrthoDB" id="3561450at2759"/>
<protein>
    <submittedName>
        <fullName evidence="1">Uncharacterized protein</fullName>
    </submittedName>
</protein>
<gene>
    <name evidence="1" type="ORF">LSUE1_G009630</name>
</gene>
<proteinExistence type="predicted"/>
<evidence type="ECO:0000313" key="1">
    <source>
        <dbReference type="EMBL" id="TVY58790.1"/>
    </source>
</evidence>